<dbReference type="AlphaFoldDB" id="A0A0F0KS31"/>
<dbReference type="Proteomes" id="UP000033572">
    <property type="component" value="Unassembled WGS sequence"/>
</dbReference>
<dbReference type="RefSeq" id="WP_045253439.1">
    <property type="nucleotide sequence ID" value="NZ_CP031425.1"/>
</dbReference>
<reference evidence="2 3" key="1">
    <citation type="submission" date="2015-02" db="EMBL/GenBank/DDBJ databases">
        <title>Draft genome sequences of ten Microbacterium spp. with emphasis on heavy metal contaminated environments.</title>
        <authorList>
            <person name="Corretto E."/>
        </authorList>
    </citation>
    <scope>NUCLEOTIDE SEQUENCE [LARGE SCALE GENOMIC DNA]</scope>
    <source>
        <strain evidence="2 3">DSM 12966</strain>
    </source>
</reference>
<keyword evidence="3" id="KW-1185">Reference proteome</keyword>
<dbReference type="EMBL" id="JYIU01000035">
    <property type="protein sequence ID" value="KJL23702.1"/>
    <property type="molecule type" value="Genomic_DNA"/>
</dbReference>
<dbReference type="PATRIC" id="fig|104336.4.peg.1067"/>
<dbReference type="InterPro" id="IPR001279">
    <property type="entry name" value="Metallo-B-lactamas"/>
</dbReference>
<comment type="caution">
    <text evidence="2">The sequence shown here is derived from an EMBL/GenBank/DDBJ whole genome shotgun (WGS) entry which is preliminary data.</text>
</comment>
<gene>
    <name evidence="2" type="ORF">RN50_01042</name>
</gene>
<sequence>MIVTYLGHQGWAFDTSEGAVFLDPVFRNIGNAGVQLPIWPDREIDVEKLPKIGGLILSHEHSDHFDIDTLERLPWRGVVYISERSSRAMSELLTDLGYEVVRVGAYGNVRYGDVEFTFLPLEWSLLEPDAYGYLVRGDDGTSFFTSVDGMPHAETVKWLEEHCPHRSVDNFTNNYLEPLPELTGSFGHDLFATGMMTTNMIAGVQELQPTRVVMSGQGWSYPPKYSELNHRFFNVTHETMLPILQLTYPHISWEAPEPGTYIGLGGEESDGQLAPYVKSRVTTERDYRGYTDALSGEPWSRVRALPESRLNAVTRFIQEDFGRLIDAYGHRLVQRLYKLSLKPGNRLSPTIALRVLNGDDALHFVLDQGWLSFRRVGGEIDIRREVAAGVEVWASDLELLIEGREEPYLVYETAVRRWCNDASLVPSSVHVHVFLPFGPRNQPEKYLAGYRERLEAVRDDATVSSGARS</sequence>
<dbReference type="Pfam" id="PF12706">
    <property type="entry name" value="Lactamase_B_2"/>
    <property type="match status" value="1"/>
</dbReference>
<dbReference type="GeneID" id="94443555"/>
<evidence type="ECO:0000313" key="2">
    <source>
        <dbReference type="EMBL" id="KJL23702.1"/>
    </source>
</evidence>
<evidence type="ECO:0000259" key="1">
    <source>
        <dbReference type="Pfam" id="PF12706"/>
    </source>
</evidence>
<name>A0A0F0KS31_9MICO</name>
<proteinExistence type="predicted"/>
<dbReference type="InterPro" id="IPR036866">
    <property type="entry name" value="RibonucZ/Hydroxyglut_hydro"/>
</dbReference>
<feature type="domain" description="Metallo-beta-lactamase" evidence="1">
    <location>
        <begin position="21"/>
        <end position="144"/>
    </location>
</feature>
<evidence type="ECO:0000313" key="3">
    <source>
        <dbReference type="Proteomes" id="UP000033572"/>
    </source>
</evidence>
<organism evidence="2 3">
    <name type="scientific">Microbacterium foliorum</name>
    <dbReference type="NCBI Taxonomy" id="104336"/>
    <lineage>
        <taxon>Bacteria</taxon>
        <taxon>Bacillati</taxon>
        <taxon>Actinomycetota</taxon>
        <taxon>Actinomycetes</taxon>
        <taxon>Micrococcales</taxon>
        <taxon>Microbacteriaceae</taxon>
        <taxon>Microbacterium</taxon>
    </lineage>
</organism>
<accession>A0A0F0KS31</accession>
<dbReference type="Gene3D" id="3.60.15.10">
    <property type="entry name" value="Ribonuclease Z/Hydroxyacylglutathione hydrolase-like"/>
    <property type="match status" value="1"/>
</dbReference>
<dbReference type="KEGG" id="mfol:DXT68_04060"/>
<dbReference type="SUPFAM" id="SSF56281">
    <property type="entry name" value="Metallo-hydrolase/oxidoreductase"/>
    <property type="match status" value="1"/>
</dbReference>
<protein>
    <recommendedName>
        <fullName evidence="1">Metallo-beta-lactamase domain-containing protein</fullName>
    </recommendedName>
</protein>